<feature type="transmembrane region" description="Helical" evidence="1">
    <location>
        <begin position="56"/>
        <end position="74"/>
    </location>
</feature>
<comment type="caution">
    <text evidence="3">The sequence shown here is derived from an EMBL/GenBank/DDBJ whole genome shotgun (WGS) entry which is preliminary data.</text>
</comment>
<dbReference type="InterPro" id="IPR009913">
    <property type="entry name" value="TraP"/>
</dbReference>
<evidence type="ECO:0000313" key="3">
    <source>
        <dbReference type="EMBL" id="HAF6120160.1"/>
    </source>
</evidence>
<accession>A0A750B939</accession>
<name>A0A750B939_SALER</name>
<gene>
    <name evidence="3" type="ORF">G9F15_004210</name>
    <name evidence="2" type="ORF">G9F29_004203</name>
</gene>
<protein>
    <recommendedName>
        <fullName evidence="4">Conjugal transfer protein TraP</fullName>
    </recommendedName>
</protein>
<keyword evidence="1" id="KW-0812">Transmembrane</keyword>
<feature type="transmembrane region" description="Helical" evidence="1">
    <location>
        <begin position="30"/>
        <end position="50"/>
    </location>
</feature>
<dbReference type="Pfam" id="PF07296">
    <property type="entry name" value="TraP"/>
    <property type="match status" value="1"/>
</dbReference>
<evidence type="ECO:0000256" key="1">
    <source>
        <dbReference type="SAM" id="Phobius"/>
    </source>
</evidence>
<organism evidence="3">
    <name type="scientific">Salmonella enterica</name>
    <name type="common">Salmonella choleraesuis</name>
    <dbReference type="NCBI Taxonomy" id="28901"/>
    <lineage>
        <taxon>Bacteria</taxon>
        <taxon>Pseudomonadati</taxon>
        <taxon>Pseudomonadota</taxon>
        <taxon>Gammaproteobacteria</taxon>
        <taxon>Enterobacterales</taxon>
        <taxon>Enterobacteriaceae</taxon>
        <taxon>Salmonella</taxon>
    </lineage>
</organism>
<sequence>MLCGPFYQNDNITTGVNYAKAFRKSAKNQGTYIMINKILALIAYCLRWLAWAVHYLVIWPAGTLVLIVALLFCLDNTTPGAVAVNYLQKAGTITDGQRWTWRDCSIQLPAELPTPSEFPERISSLQQDSCTEVVSDGRGYAAYVDRTLLGTLTWLWVLMGVTYAGLAFALGLRPYFPRYVFVKVANDKGYIRCASSRPERGMGVPAIFPVKKEPEQHQGCDVYASSLSSVTYDKNAECPEKESGK</sequence>
<evidence type="ECO:0008006" key="4">
    <source>
        <dbReference type="Google" id="ProtNLM"/>
    </source>
</evidence>
<dbReference type="EMBL" id="DAAVQD010000017">
    <property type="protein sequence ID" value="HAF6120160.1"/>
    <property type="molecule type" value="Genomic_DNA"/>
</dbReference>
<dbReference type="AlphaFoldDB" id="A0A750B939"/>
<proteinExistence type="predicted"/>
<keyword evidence="1" id="KW-1133">Transmembrane helix</keyword>
<reference evidence="3" key="2">
    <citation type="submission" date="2020-02" db="EMBL/GenBank/DDBJ databases">
        <authorList>
            <consortium name="NCBI Pathogen Detection Project"/>
        </authorList>
    </citation>
    <scope>NUCLEOTIDE SEQUENCE</scope>
    <source>
        <strain evidence="3">MA.CK_93/00004333</strain>
        <strain evidence="2">MA.CK_93/00015421</strain>
    </source>
</reference>
<feature type="transmembrane region" description="Helical" evidence="1">
    <location>
        <begin position="148"/>
        <end position="172"/>
    </location>
</feature>
<dbReference type="EMBL" id="DAAVHI010000019">
    <property type="protein sequence ID" value="HAF4742384.1"/>
    <property type="molecule type" value="Genomic_DNA"/>
</dbReference>
<evidence type="ECO:0000313" key="2">
    <source>
        <dbReference type="EMBL" id="HAF4742384.1"/>
    </source>
</evidence>
<reference evidence="3" key="1">
    <citation type="journal article" date="2018" name="Genome Biol.">
        <title>SKESA: strategic k-mer extension for scrupulous assemblies.</title>
        <authorList>
            <person name="Souvorov A."/>
            <person name="Agarwala R."/>
            <person name="Lipman D.J."/>
        </authorList>
    </citation>
    <scope>NUCLEOTIDE SEQUENCE</scope>
    <source>
        <strain evidence="3">MA.CK_93/00004333</strain>
        <strain evidence="2">MA.CK_93/00015421</strain>
    </source>
</reference>
<keyword evidence="1" id="KW-0472">Membrane</keyword>